<keyword evidence="8" id="KW-1185">Reference proteome</keyword>
<keyword evidence="1" id="KW-0479">Metal-binding</keyword>
<gene>
    <name evidence="7" type="ORF">KY290_024013</name>
</gene>
<protein>
    <recommendedName>
        <fullName evidence="6">Sm domain-containing protein</fullName>
    </recommendedName>
</protein>
<sequence>MSYFYRAAAAFMMGDDMHRQSRSRFERGDFRLNGGAGIANPASRQIYLIVPADSTFKEEDVSNYFRLGARVRGGKGVKGDDGQIVGSWNIGILMRKSIQLLKILKKARIAAEYMENTVSYSLGDKNGIDLVGREVIVELKNDLAIRATLHSVDQYLNIKLQNTRIVDEDK</sequence>
<dbReference type="Pfam" id="PF01423">
    <property type="entry name" value="LSM"/>
    <property type="match status" value="1"/>
</dbReference>
<keyword evidence="2" id="KW-0863">Zinc-finger</keyword>
<evidence type="ECO:0000256" key="1">
    <source>
        <dbReference type="ARBA" id="ARBA00022723"/>
    </source>
</evidence>
<keyword evidence="3" id="KW-0862">Zinc</keyword>
<organism evidence="7 8">
    <name type="scientific">Solanum tuberosum</name>
    <name type="common">Potato</name>
    <dbReference type="NCBI Taxonomy" id="4113"/>
    <lineage>
        <taxon>Eukaryota</taxon>
        <taxon>Viridiplantae</taxon>
        <taxon>Streptophyta</taxon>
        <taxon>Embryophyta</taxon>
        <taxon>Tracheophyta</taxon>
        <taxon>Spermatophyta</taxon>
        <taxon>Magnoliopsida</taxon>
        <taxon>eudicotyledons</taxon>
        <taxon>Gunneridae</taxon>
        <taxon>Pentapetalae</taxon>
        <taxon>asterids</taxon>
        <taxon>lamiids</taxon>
        <taxon>Solanales</taxon>
        <taxon>Solanaceae</taxon>
        <taxon>Solanoideae</taxon>
        <taxon>Solaneae</taxon>
        <taxon>Solanum</taxon>
    </lineage>
</organism>
<dbReference type="EMBL" id="JAIVGD010000018">
    <property type="protein sequence ID" value="KAH0753743.1"/>
    <property type="molecule type" value="Genomic_DNA"/>
</dbReference>
<evidence type="ECO:0000313" key="8">
    <source>
        <dbReference type="Proteomes" id="UP000826656"/>
    </source>
</evidence>
<dbReference type="SUPFAM" id="SSF50182">
    <property type="entry name" value="Sm-like ribonucleoproteins"/>
    <property type="match status" value="1"/>
</dbReference>
<name>A0ABQ7URL1_SOLTU</name>
<keyword evidence="4" id="KW-0694">RNA-binding</keyword>
<dbReference type="InterPro" id="IPR001163">
    <property type="entry name" value="Sm_dom_euk/arc"/>
</dbReference>
<dbReference type="PANTHER" id="PTHR24009">
    <property type="entry name" value="RNA-BINDING (RRM/RBD/RNP MOTIFS)"/>
    <property type="match status" value="1"/>
</dbReference>
<dbReference type="InterPro" id="IPR010920">
    <property type="entry name" value="LSM_dom_sf"/>
</dbReference>
<evidence type="ECO:0000259" key="6">
    <source>
        <dbReference type="Pfam" id="PF01423"/>
    </source>
</evidence>
<accession>A0ABQ7URL1</accession>
<evidence type="ECO:0000313" key="7">
    <source>
        <dbReference type="EMBL" id="KAH0753743.1"/>
    </source>
</evidence>
<proteinExistence type="predicted"/>
<reference evidence="7 8" key="1">
    <citation type="journal article" date="2021" name="bioRxiv">
        <title>Chromosome-scale and haplotype-resolved genome assembly of a tetraploid potato cultivar.</title>
        <authorList>
            <person name="Sun H."/>
            <person name="Jiao W.-B."/>
            <person name="Krause K."/>
            <person name="Campoy J.A."/>
            <person name="Goel M."/>
            <person name="Folz-Donahue K."/>
            <person name="Kukat C."/>
            <person name="Huettel B."/>
            <person name="Schneeberger K."/>
        </authorList>
    </citation>
    <scope>NUCLEOTIDE SEQUENCE [LARGE SCALE GENOMIC DNA]</scope>
    <source>
        <strain evidence="7">SolTubOtavaFocal</strain>
        <tissue evidence="7">Leaves</tissue>
    </source>
</reference>
<evidence type="ECO:0000256" key="5">
    <source>
        <dbReference type="ARBA" id="ARBA00023125"/>
    </source>
</evidence>
<evidence type="ECO:0000256" key="4">
    <source>
        <dbReference type="ARBA" id="ARBA00022884"/>
    </source>
</evidence>
<evidence type="ECO:0000256" key="2">
    <source>
        <dbReference type="ARBA" id="ARBA00022771"/>
    </source>
</evidence>
<dbReference type="Gene3D" id="2.30.30.100">
    <property type="match status" value="1"/>
</dbReference>
<feature type="domain" description="Sm" evidence="6">
    <location>
        <begin position="130"/>
        <end position="169"/>
    </location>
</feature>
<comment type="caution">
    <text evidence="7">The sequence shown here is derived from an EMBL/GenBank/DDBJ whole genome shotgun (WGS) entry which is preliminary data.</text>
</comment>
<dbReference type="Proteomes" id="UP000826656">
    <property type="component" value="Unassembled WGS sequence"/>
</dbReference>
<keyword evidence="5" id="KW-0238">DNA-binding</keyword>
<evidence type="ECO:0000256" key="3">
    <source>
        <dbReference type="ARBA" id="ARBA00022833"/>
    </source>
</evidence>
<dbReference type="PANTHER" id="PTHR24009:SF3">
    <property type="entry name" value="RNA-BINDING (RRM_RBD_RNP MOTIFS) FAMILY PROTEIN-RELATED"/>
    <property type="match status" value="1"/>
</dbReference>